<dbReference type="AlphaFoldDB" id="A0A918HHQ8"/>
<dbReference type="Proteomes" id="UP000619486">
    <property type="component" value="Unassembled WGS sequence"/>
</dbReference>
<dbReference type="EMBL" id="BMQQ01000043">
    <property type="protein sequence ID" value="GGT62932.1"/>
    <property type="molecule type" value="Genomic_DNA"/>
</dbReference>
<feature type="region of interest" description="Disordered" evidence="1">
    <location>
        <begin position="1"/>
        <end position="82"/>
    </location>
</feature>
<evidence type="ECO:0000313" key="3">
    <source>
        <dbReference type="Proteomes" id="UP000619486"/>
    </source>
</evidence>
<accession>A0A918HHQ8</accession>
<name>A0A918HHQ8_9ACTN</name>
<keyword evidence="3" id="KW-1185">Reference proteome</keyword>
<sequence length="82" mass="8997">MAGKELGYPKAGPRIEPTSPEELAKQPRRKLTMAELQERERKHKGPHNKVMGPPREPKPYEDAIAPAPEADVPPTPTPEPGA</sequence>
<evidence type="ECO:0000313" key="2">
    <source>
        <dbReference type="EMBL" id="GGT62932.1"/>
    </source>
</evidence>
<dbReference type="RefSeq" id="WP_019886457.1">
    <property type="nucleotide sequence ID" value="NZ_BMQQ01000043.1"/>
</dbReference>
<feature type="compositionally biased region" description="Pro residues" evidence="1">
    <location>
        <begin position="71"/>
        <end position="82"/>
    </location>
</feature>
<gene>
    <name evidence="2" type="ORF">GCM10014713_65270</name>
</gene>
<protein>
    <submittedName>
        <fullName evidence="2">Uncharacterized protein</fullName>
    </submittedName>
</protein>
<reference evidence="2" key="1">
    <citation type="journal article" date="2014" name="Int. J. Syst. Evol. Microbiol.">
        <title>Complete genome sequence of Corynebacterium casei LMG S-19264T (=DSM 44701T), isolated from a smear-ripened cheese.</title>
        <authorList>
            <consortium name="US DOE Joint Genome Institute (JGI-PGF)"/>
            <person name="Walter F."/>
            <person name="Albersmeier A."/>
            <person name="Kalinowski J."/>
            <person name="Ruckert C."/>
        </authorList>
    </citation>
    <scope>NUCLEOTIDE SEQUENCE</scope>
    <source>
        <strain evidence="2">JCM 3172</strain>
    </source>
</reference>
<comment type="caution">
    <text evidence="2">The sequence shown here is derived from an EMBL/GenBank/DDBJ whole genome shotgun (WGS) entry which is preliminary data.</text>
</comment>
<proteinExistence type="predicted"/>
<organism evidence="2 3">
    <name type="scientific">Streptomyces purpureus</name>
    <dbReference type="NCBI Taxonomy" id="1951"/>
    <lineage>
        <taxon>Bacteria</taxon>
        <taxon>Bacillati</taxon>
        <taxon>Actinomycetota</taxon>
        <taxon>Actinomycetes</taxon>
        <taxon>Kitasatosporales</taxon>
        <taxon>Streptomycetaceae</taxon>
        <taxon>Streptomyces</taxon>
    </lineage>
</organism>
<reference evidence="2" key="2">
    <citation type="submission" date="2020-09" db="EMBL/GenBank/DDBJ databases">
        <authorList>
            <person name="Sun Q."/>
            <person name="Ohkuma M."/>
        </authorList>
    </citation>
    <scope>NUCLEOTIDE SEQUENCE</scope>
    <source>
        <strain evidence="2">JCM 3172</strain>
    </source>
</reference>
<evidence type="ECO:0000256" key="1">
    <source>
        <dbReference type="SAM" id="MobiDB-lite"/>
    </source>
</evidence>